<dbReference type="Proteomes" id="UP000186594">
    <property type="component" value="Unassembled WGS sequence"/>
</dbReference>
<accession>A0A1U7LLE7</accession>
<comment type="caution">
    <text evidence="2">The sequence shown here is derived from an EMBL/GenBank/DDBJ whole genome shotgun (WGS) entry which is preliminary data.</text>
</comment>
<keyword evidence="1" id="KW-0732">Signal</keyword>
<dbReference type="EMBL" id="LXFE01001557">
    <property type="protein sequence ID" value="OLL23480.1"/>
    <property type="molecule type" value="Genomic_DNA"/>
</dbReference>
<evidence type="ECO:0000256" key="1">
    <source>
        <dbReference type="SAM" id="SignalP"/>
    </source>
</evidence>
<name>A0A1U7LLE7_NEOID</name>
<proteinExistence type="predicted"/>
<evidence type="ECO:0000313" key="2">
    <source>
        <dbReference type="EMBL" id="OLL23480.1"/>
    </source>
</evidence>
<gene>
    <name evidence="2" type="ORF">NEOLI_004942</name>
</gene>
<dbReference type="AlphaFoldDB" id="A0A1U7LLE7"/>
<feature type="signal peptide" evidence="1">
    <location>
        <begin position="1"/>
        <end position="16"/>
    </location>
</feature>
<keyword evidence="3" id="KW-1185">Reference proteome</keyword>
<sequence length="516" mass="58920">MQFSHILLLLAPYVIATNWLDLYTPAQDGGMYRDIPAILIKKLSYVVPLYKQDADYLASWNSAIQFCAKACTELTETHDPCHSFQIEFPTVSSTPERIFSCNTFRLPVARDLDSQVVEPSETENIARVTFTLADTKFFIPEFENKLYRGVYDFNTWINNLGPTYNIHLDRWSSKWKHNDILHRHLYPTFPSRFLPSRNTHQIMQALSTLREQNSSPVSHFEILSSYLPILASFIDEKDGESFSVTVGKKTMRLYSVSWVGGPITYYFIFGVREYTFQHQGKQMGVLGLFVAQKQTEGAFADQFWPSSFYFPTIGEEIPEPIRNQIQSDFISFLQNAVPSSWELSQYAPLSSQVYFTFCQNGSTYGFILFLIQKVIPGFYSVRGDGCLLLQDLVMNALGKVYGIAARDLDRGMPRLNPPSTFKAKLSDITIMTSETQENDITIMTSESQESETELMNDLDIAQTEITWPIFINNELEGITPPDDVSFENGFWFSSTIEALTAHTDHNQVVLKMTFNS</sequence>
<evidence type="ECO:0000313" key="3">
    <source>
        <dbReference type="Proteomes" id="UP000186594"/>
    </source>
</evidence>
<organism evidence="2 3">
    <name type="scientific">Neolecta irregularis (strain DAH-3)</name>
    <dbReference type="NCBI Taxonomy" id="1198029"/>
    <lineage>
        <taxon>Eukaryota</taxon>
        <taxon>Fungi</taxon>
        <taxon>Dikarya</taxon>
        <taxon>Ascomycota</taxon>
        <taxon>Taphrinomycotina</taxon>
        <taxon>Neolectales</taxon>
        <taxon>Neolectaceae</taxon>
        <taxon>Neolecta</taxon>
    </lineage>
</organism>
<protein>
    <submittedName>
        <fullName evidence="2">Uncharacterized protein</fullName>
    </submittedName>
</protein>
<reference evidence="2 3" key="1">
    <citation type="submission" date="2016-04" db="EMBL/GenBank/DDBJ databases">
        <title>Evolutionary innovation and constraint leading to complex multicellularity in the Ascomycota.</title>
        <authorList>
            <person name="Cisse O."/>
            <person name="Nguyen A."/>
            <person name="Hewitt D.A."/>
            <person name="Jedd G."/>
            <person name="Stajich J.E."/>
        </authorList>
    </citation>
    <scope>NUCLEOTIDE SEQUENCE [LARGE SCALE GENOMIC DNA]</scope>
    <source>
        <strain evidence="2 3">DAH-3</strain>
    </source>
</reference>
<feature type="chain" id="PRO_5012143240" evidence="1">
    <location>
        <begin position="17"/>
        <end position="516"/>
    </location>
</feature>